<sequence length="176" mass="18798">MPAVVASNVTLRCDTMCQQLNPDSSGGCMSVSPPSVAVIAVRLLRKTTTEGASGLEQIGSQIGVMESSRLPLHARNHTSPKCTAIPTPILFASIRASKDKSRARTHHRALLSPKCRDHQGSVLWARGWTLGLSLELALSVTVCDLESFLHLRGVGSWATTTAQYWVSSTVFPASSG</sequence>
<dbReference type="AlphaFoldDB" id="A0A2T2NYT4"/>
<gene>
    <name evidence="1" type="ORF">BS50DRAFT_309300</name>
</gene>
<keyword evidence="2" id="KW-1185">Reference proteome</keyword>
<organism evidence="1 2">
    <name type="scientific">Corynespora cassiicola Philippines</name>
    <dbReference type="NCBI Taxonomy" id="1448308"/>
    <lineage>
        <taxon>Eukaryota</taxon>
        <taxon>Fungi</taxon>
        <taxon>Dikarya</taxon>
        <taxon>Ascomycota</taxon>
        <taxon>Pezizomycotina</taxon>
        <taxon>Dothideomycetes</taxon>
        <taxon>Pleosporomycetidae</taxon>
        <taxon>Pleosporales</taxon>
        <taxon>Corynesporascaceae</taxon>
        <taxon>Corynespora</taxon>
    </lineage>
</organism>
<proteinExistence type="predicted"/>
<protein>
    <submittedName>
        <fullName evidence="1">Uncharacterized protein</fullName>
    </submittedName>
</protein>
<accession>A0A2T2NYT4</accession>
<name>A0A2T2NYT4_CORCC</name>
<reference evidence="1 2" key="1">
    <citation type="journal article" date="2018" name="Front. Microbiol.">
        <title>Genome-Wide Analysis of Corynespora cassiicola Leaf Fall Disease Putative Effectors.</title>
        <authorList>
            <person name="Lopez D."/>
            <person name="Ribeiro S."/>
            <person name="Label P."/>
            <person name="Fumanal B."/>
            <person name="Venisse J.S."/>
            <person name="Kohler A."/>
            <person name="de Oliveira R.R."/>
            <person name="Labutti K."/>
            <person name="Lipzen A."/>
            <person name="Lail K."/>
            <person name="Bauer D."/>
            <person name="Ohm R.A."/>
            <person name="Barry K.W."/>
            <person name="Spatafora J."/>
            <person name="Grigoriev I.V."/>
            <person name="Martin F.M."/>
            <person name="Pujade-Renaud V."/>
        </authorList>
    </citation>
    <scope>NUCLEOTIDE SEQUENCE [LARGE SCALE GENOMIC DNA]</scope>
    <source>
        <strain evidence="1 2">Philippines</strain>
    </source>
</reference>
<dbReference type="Proteomes" id="UP000240883">
    <property type="component" value="Unassembled WGS sequence"/>
</dbReference>
<dbReference type="EMBL" id="KZ678132">
    <property type="protein sequence ID" value="PSN70248.1"/>
    <property type="molecule type" value="Genomic_DNA"/>
</dbReference>
<evidence type="ECO:0000313" key="2">
    <source>
        <dbReference type="Proteomes" id="UP000240883"/>
    </source>
</evidence>
<evidence type="ECO:0000313" key="1">
    <source>
        <dbReference type="EMBL" id="PSN70248.1"/>
    </source>
</evidence>